<comment type="caution">
    <text evidence="8">The sequence shown here is derived from an EMBL/GenBank/DDBJ whole genome shotgun (WGS) entry which is preliminary data.</text>
</comment>
<keyword evidence="6" id="KW-0418">Kinase</keyword>
<organism evidence="8 9">
    <name type="scientific">Laedolimicola intestinihominis</name>
    <dbReference type="NCBI Taxonomy" id="3133166"/>
    <lineage>
        <taxon>Bacteria</taxon>
        <taxon>Bacillati</taxon>
        <taxon>Bacillota</taxon>
        <taxon>Clostridia</taxon>
        <taxon>Lachnospirales</taxon>
        <taxon>Lachnospiraceae</taxon>
        <taxon>Laedolimicola</taxon>
    </lineage>
</organism>
<gene>
    <name evidence="8" type="ORF">WMO29_11515</name>
</gene>
<feature type="domain" description="PTS EIIA type-1" evidence="7">
    <location>
        <begin position="30"/>
        <end position="134"/>
    </location>
</feature>
<dbReference type="PANTHER" id="PTHR45008">
    <property type="entry name" value="PTS SYSTEM GLUCOSE-SPECIFIC EIIA COMPONENT"/>
    <property type="match status" value="1"/>
</dbReference>
<dbReference type="PROSITE" id="PS00371">
    <property type="entry name" value="PTS_EIIA_TYPE_1_HIS"/>
    <property type="match status" value="1"/>
</dbReference>
<keyword evidence="9" id="KW-1185">Reference proteome</keyword>
<evidence type="ECO:0000256" key="4">
    <source>
        <dbReference type="ARBA" id="ARBA00022679"/>
    </source>
</evidence>
<sequence length="159" mass="17145">MFGFLKKKKQQTEIYAPVDGRAISLEEVGDGVFSEKLVGDGIAVIPEKDQIVVPVDGEISFVMETGHAFGVRVPDGPEILVHIGIDTVNEKGEGFQVQVKAHQPVKAGTPAVLVDREALYKKGYNLVTMVLVPEVESYGSLQYLKKGEVCAGKSAVLAF</sequence>
<keyword evidence="2" id="KW-0813">Transport</keyword>
<dbReference type="EMBL" id="JBBMFE010000011">
    <property type="protein sequence ID" value="MEQ2473107.1"/>
    <property type="molecule type" value="Genomic_DNA"/>
</dbReference>
<evidence type="ECO:0000313" key="8">
    <source>
        <dbReference type="EMBL" id="MEQ2473107.1"/>
    </source>
</evidence>
<evidence type="ECO:0000256" key="1">
    <source>
        <dbReference type="ARBA" id="ARBA00004496"/>
    </source>
</evidence>
<dbReference type="Gene3D" id="2.70.70.10">
    <property type="entry name" value="Glucose Permease (Domain IIA)"/>
    <property type="match status" value="1"/>
</dbReference>
<evidence type="ECO:0000256" key="5">
    <source>
        <dbReference type="ARBA" id="ARBA00022683"/>
    </source>
</evidence>
<name>A0ABV1FJ64_9FIRM</name>
<dbReference type="Proteomes" id="UP001438008">
    <property type="component" value="Unassembled WGS sequence"/>
</dbReference>
<keyword evidence="4" id="KW-0808">Transferase</keyword>
<dbReference type="RefSeq" id="WP_349164883.1">
    <property type="nucleotide sequence ID" value="NZ_JBBMFE010000011.1"/>
</dbReference>
<keyword evidence="5" id="KW-0598">Phosphotransferase system</keyword>
<dbReference type="PROSITE" id="PS51093">
    <property type="entry name" value="PTS_EIIA_TYPE_1"/>
    <property type="match status" value="1"/>
</dbReference>
<evidence type="ECO:0000256" key="3">
    <source>
        <dbReference type="ARBA" id="ARBA00022597"/>
    </source>
</evidence>
<protein>
    <submittedName>
        <fullName evidence="8">PTS glucose transporter subunit IIA</fullName>
    </submittedName>
</protein>
<evidence type="ECO:0000256" key="6">
    <source>
        <dbReference type="ARBA" id="ARBA00022777"/>
    </source>
</evidence>
<dbReference type="InterPro" id="IPR050890">
    <property type="entry name" value="PTS_EIIA_component"/>
</dbReference>
<evidence type="ECO:0000259" key="7">
    <source>
        <dbReference type="PROSITE" id="PS51093"/>
    </source>
</evidence>
<evidence type="ECO:0000256" key="2">
    <source>
        <dbReference type="ARBA" id="ARBA00022448"/>
    </source>
</evidence>
<dbReference type="InterPro" id="IPR001127">
    <property type="entry name" value="PTS_EIIA_1_perm"/>
</dbReference>
<dbReference type="SUPFAM" id="SSF51261">
    <property type="entry name" value="Duplicated hybrid motif"/>
    <property type="match status" value="1"/>
</dbReference>
<comment type="subcellular location">
    <subcellularLocation>
        <location evidence="1">Cytoplasm</location>
    </subcellularLocation>
</comment>
<evidence type="ECO:0000313" key="9">
    <source>
        <dbReference type="Proteomes" id="UP001438008"/>
    </source>
</evidence>
<reference evidence="8 9" key="1">
    <citation type="submission" date="2024-03" db="EMBL/GenBank/DDBJ databases">
        <title>Human intestinal bacterial collection.</title>
        <authorList>
            <person name="Pauvert C."/>
            <person name="Hitch T.C.A."/>
            <person name="Clavel T."/>
        </authorList>
    </citation>
    <scope>NUCLEOTIDE SEQUENCE [LARGE SCALE GENOMIC DNA]</scope>
    <source>
        <strain evidence="8 9">CLA-AA-H132</strain>
    </source>
</reference>
<dbReference type="Pfam" id="PF00358">
    <property type="entry name" value="PTS_EIIA_1"/>
    <property type="match status" value="1"/>
</dbReference>
<dbReference type="NCBIfam" id="TIGR00830">
    <property type="entry name" value="PTBA"/>
    <property type="match status" value="1"/>
</dbReference>
<proteinExistence type="predicted"/>
<accession>A0ABV1FJ64</accession>
<dbReference type="PANTHER" id="PTHR45008:SF1">
    <property type="entry name" value="PTS SYSTEM GLUCOSE-SPECIFIC EIIA COMPONENT"/>
    <property type="match status" value="1"/>
</dbReference>
<dbReference type="InterPro" id="IPR011055">
    <property type="entry name" value="Dup_hybrid_motif"/>
</dbReference>
<keyword evidence="3 8" id="KW-0762">Sugar transport</keyword>